<dbReference type="RefSeq" id="WP_050753443.1">
    <property type="nucleotide sequence ID" value="NZ_JQKC01000032.1"/>
</dbReference>
<comment type="similarity">
    <text evidence="6 8">Belongs to the glycosyl hydrolase 9 (cellulase E) family.</text>
</comment>
<keyword evidence="2 6" id="KW-0378">Hydrolase</keyword>
<dbReference type="EC" id="3.2.1.-" evidence="8"/>
<dbReference type="AlphaFoldDB" id="A0A0L6JQB0"/>
<keyword evidence="3 6" id="KW-0119">Carbohydrate metabolism</keyword>
<dbReference type="eggNOG" id="COG4733">
    <property type="taxonomic scope" value="Bacteria"/>
</dbReference>
<evidence type="ECO:0000256" key="5">
    <source>
        <dbReference type="ARBA" id="ARBA00023326"/>
    </source>
</evidence>
<organism evidence="10 11">
    <name type="scientific">Pseudobacteroides cellulosolvens ATCC 35603 = DSM 2933</name>
    <dbReference type="NCBI Taxonomy" id="398512"/>
    <lineage>
        <taxon>Bacteria</taxon>
        <taxon>Bacillati</taxon>
        <taxon>Bacillota</taxon>
        <taxon>Clostridia</taxon>
        <taxon>Eubacteriales</taxon>
        <taxon>Oscillospiraceae</taxon>
        <taxon>Pseudobacteroides</taxon>
    </lineage>
</organism>
<keyword evidence="5 6" id="KW-0624">Polysaccharide degradation</keyword>
<dbReference type="Proteomes" id="UP000036923">
    <property type="component" value="Unassembled WGS sequence"/>
</dbReference>
<dbReference type="InterPro" id="IPR012341">
    <property type="entry name" value="6hp_glycosidase-like_sf"/>
</dbReference>
<dbReference type="Gene3D" id="2.60.40.4130">
    <property type="match status" value="1"/>
</dbReference>
<evidence type="ECO:0000256" key="6">
    <source>
        <dbReference type="PROSITE-ProRule" id="PRU10059"/>
    </source>
</evidence>
<dbReference type="EMBL" id="LGTC01000001">
    <property type="protein sequence ID" value="KNY27552.1"/>
    <property type="molecule type" value="Genomic_DNA"/>
</dbReference>
<dbReference type="InterPro" id="IPR008969">
    <property type="entry name" value="CarboxyPept-like_regulatory"/>
</dbReference>
<dbReference type="PANTHER" id="PTHR22298">
    <property type="entry name" value="ENDO-1,4-BETA-GLUCANASE"/>
    <property type="match status" value="1"/>
</dbReference>
<dbReference type="SUPFAM" id="SSF48208">
    <property type="entry name" value="Six-hairpin glycosidases"/>
    <property type="match status" value="1"/>
</dbReference>
<evidence type="ECO:0000256" key="8">
    <source>
        <dbReference type="RuleBase" id="RU361166"/>
    </source>
</evidence>
<protein>
    <recommendedName>
        <fullName evidence="8">Glucanase</fullName>
        <ecNumber evidence="8">3.2.1.-</ecNumber>
    </recommendedName>
</protein>
<evidence type="ECO:0000256" key="1">
    <source>
        <dbReference type="ARBA" id="ARBA00022729"/>
    </source>
</evidence>
<dbReference type="InterPro" id="IPR018247">
    <property type="entry name" value="EF_Hand_1_Ca_BS"/>
</dbReference>
<dbReference type="InterPro" id="IPR016134">
    <property type="entry name" value="Dockerin_dom"/>
</dbReference>
<evidence type="ECO:0000259" key="9">
    <source>
        <dbReference type="PROSITE" id="PS51766"/>
    </source>
</evidence>
<dbReference type="PATRIC" id="fig|398512.5.peg.2956"/>
<dbReference type="InterPro" id="IPR001701">
    <property type="entry name" value="Glyco_hydro_9"/>
</dbReference>
<sequence length="634" mass="70172" precursor="true">MRKILSYLLMVSILTSFFVPSASFAAGSFDYATAFKDSILFFDANKCGKDVGVDNFFSEWRGACHIEDGKDVGVDLTGGFHDAGDHVKFGLPQGYAAAILGWSLYEYRDVFDSTGNTKKMLSTLKYFTDYFLKSHPDATTFYYQCGEGEEDHKYWDAPEKQTYDRPTYYVANASHPASDVLGMTSAALTIMYLNYQSIDSSYADKCLKAAKELYVMGTSKPGYGSGQSFYQSNSYYDDLAYAAAWLYQITKDEKYLQDSETFIKNRNKKQEDPLQHKWTMCWDDMYLAVYAKLSELTGNKTYKDAVEYNLNYWKTGIKTSPGGMKYLDNWGALRYASAASLLAMLYYKQSKDESLKTLAKSQIDYILGDNPAKMSYVIGFGSKYPTHPHHRAANGYTYAGGENSNPAKHLLTGALVGGPDMTDKYIDDVNQFQYTEVAIDYNAGFVGAMAAVTKYFGGPITSAPPTTTAPTPTAKPTMVTGYTIAGYIASDMPNSESQTNFLVEAKGIQKYSQTKDKGYFEIIGIPNSVTSCTLSITKTGYLAREVNVLAKGGITQISTLESPILMWAGDIPVDGIQDGAINMKDVIEIGKCFNATKSDSKYNSSCDLNMDNSINMSDIVIIAKHFGKTTADYN</sequence>
<keyword evidence="11" id="KW-1185">Reference proteome</keyword>
<evidence type="ECO:0000313" key="10">
    <source>
        <dbReference type="EMBL" id="KNY27552.1"/>
    </source>
</evidence>
<dbReference type="InterPro" id="IPR002105">
    <property type="entry name" value="Dockerin_1_rpt"/>
</dbReference>
<feature type="active site" evidence="6">
    <location>
        <position position="389"/>
    </location>
</feature>
<dbReference type="InterPro" id="IPR018221">
    <property type="entry name" value="Glyco_hydro_9_His_AS"/>
</dbReference>
<feature type="active site" evidence="7">
    <location>
        <position position="436"/>
    </location>
</feature>
<comment type="caution">
    <text evidence="10">The sequence shown here is derived from an EMBL/GenBank/DDBJ whole genome shotgun (WGS) entry which is preliminary data.</text>
</comment>
<keyword evidence="4 6" id="KW-0326">Glycosidase</keyword>
<feature type="domain" description="Dockerin" evidence="9">
    <location>
        <begin position="564"/>
        <end position="634"/>
    </location>
</feature>
<dbReference type="PROSITE" id="PS00592">
    <property type="entry name" value="GH9_2"/>
    <property type="match status" value="1"/>
</dbReference>
<dbReference type="InterPro" id="IPR008928">
    <property type="entry name" value="6-hairpin_glycosidase_sf"/>
</dbReference>
<proteinExistence type="inferred from homology"/>
<gene>
    <name evidence="10" type="ORF">Bccel_2823</name>
</gene>
<keyword evidence="1 8" id="KW-0732">Signal</keyword>
<dbReference type="OrthoDB" id="2078300at2"/>
<feature type="chain" id="PRO_5005394533" description="Glucanase" evidence="8">
    <location>
        <begin position="26"/>
        <end position="634"/>
    </location>
</feature>
<name>A0A0L6JQB0_9FIRM</name>
<evidence type="ECO:0000256" key="7">
    <source>
        <dbReference type="PROSITE-ProRule" id="PRU10060"/>
    </source>
</evidence>
<dbReference type="SUPFAM" id="SSF49464">
    <property type="entry name" value="Carboxypeptidase regulatory domain-like"/>
    <property type="match status" value="1"/>
</dbReference>
<feature type="active site" evidence="7">
    <location>
        <position position="427"/>
    </location>
</feature>
<reference evidence="11" key="1">
    <citation type="submission" date="2015-07" db="EMBL/GenBank/DDBJ databases">
        <title>Near-Complete Genome Sequence of the Cellulolytic Bacterium Bacteroides (Pseudobacteroides) cellulosolvens ATCC 35603.</title>
        <authorList>
            <person name="Dassa B."/>
            <person name="Utturkar S.M."/>
            <person name="Klingeman D.M."/>
            <person name="Hurt R.A."/>
            <person name="Keller M."/>
            <person name="Xu J."/>
            <person name="Reddy Y.H.K."/>
            <person name="Borovok I."/>
            <person name="Grinberg I.R."/>
            <person name="Lamed R."/>
            <person name="Zhivin O."/>
            <person name="Bayer E.A."/>
            <person name="Brown S.D."/>
        </authorList>
    </citation>
    <scope>NUCLEOTIDE SEQUENCE [LARGE SCALE GENOMIC DNA]</scope>
    <source>
        <strain evidence="11">DSM 2933</strain>
    </source>
</reference>
<dbReference type="CDD" id="cd14254">
    <property type="entry name" value="Dockerin_II"/>
    <property type="match status" value="1"/>
</dbReference>
<evidence type="ECO:0000256" key="2">
    <source>
        <dbReference type="ARBA" id="ARBA00022801"/>
    </source>
</evidence>
<dbReference type="Pfam" id="PF00759">
    <property type="entry name" value="Glyco_hydro_9"/>
    <property type="match status" value="1"/>
</dbReference>
<dbReference type="PROSITE" id="PS00698">
    <property type="entry name" value="GH9_3"/>
    <property type="match status" value="1"/>
</dbReference>
<feature type="signal peptide" evidence="8">
    <location>
        <begin position="1"/>
        <end position="25"/>
    </location>
</feature>
<dbReference type="SUPFAM" id="SSF63446">
    <property type="entry name" value="Type I dockerin domain"/>
    <property type="match status" value="1"/>
</dbReference>
<dbReference type="Pfam" id="PF00404">
    <property type="entry name" value="Dockerin_1"/>
    <property type="match status" value="1"/>
</dbReference>
<dbReference type="Gene3D" id="1.50.10.10">
    <property type="match status" value="1"/>
</dbReference>
<dbReference type="PROSITE" id="PS00018">
    <property type="entry name" value="EF_HAND_1"/>
    <property type="match status" value="1"/>
</dbReference>
<evidence type="ECO:0000256" key="3">
    <source>
        <dbReference type="ARBA" id="ARBA00023277"/>
    </source>
</evidence>
<evidence type="ECO:0000313" key="11">
    <source>
        <dbReference type="Proteomes" id="UP000036923"/>
    </source>
</evidence>
<evidence type="ECO:0000256" key="4">
    <source>
        <dbReference type="ARBA" id="ARBA00023295"/>
    </source>
</evidence>
<dbReference type="GO" id="GO:0000272">
    <property type="term" value="P:polysaccharide catabolic process"/>
    <property type="evidence" value="ECO:0007669"/>
    <property type="project" value="UniProtKB-KW"/>
</dbReference>
<dbReference type="PROSITE" id="PS51766">
    <property type="entry name" value="DOCKERIN"/>
    <property type="match status" value="1"/>
</dbReference>
<dbReference type="InterPro" id="IPR036439">
    <property type="entry name" value="Dockerin_dom_sf"/>
</dbReference>
<dbReference type="STRING" id="398512.Bccel_2823"/>
<accession>A0A0L6JQB0</accession>
<dbReference type="InterPro" id="IPR033126">
    <property type="entry name" value="Glyco_hydro_9_Asp/Glu_AS"/>
</dbReference>
<dbReference type="PROSITE" id="PS00448">
    <property type="entry name" value="CLOS_CELLULOSOME_RPT"/>
    <property type="match status" value="1"/>
</dbReference>
<dbReference type="GO" id="GO:0004553">
    <property type="term" value="F:hydrolase activity, hydrolyzing O-glycosyl compounds"/>
    <property type="evidence" value="ECO:0007669"/>
    <property type="project" value="UniProtKB-UniRule"/>
</dbReference>